<comment type="caution">
    <text evidence="2">The sequence shown here is derived from an EMBL/GenBank/DDBJ whole genome shotgun (WGS) entry which is preliminary data.</text>
</comment>
<reference evidence="2" key="1">
    <citation type="journal article" date="2015" name="Proc. Natl. Acad. Sci. U.S.A.">
        <title>Networks of energetic and metabolic interactions define dynamics in microbial communities.</title>
        <authorList>
            <person name="Embree M."/>
            <person name="Liu J.K."/>
            <person name="Al-Bassam M.M."/>
            <person name="Zengler K."/>
        </authorList>
    </citation>
    <scope>NUCLEOTIDE SEQUENCE</scope>
</reference>
<organism evidence="2">
    <name type="scientific">hydrocarbon metagenome</name>
    <dbReference type="NCBI Taxonomy" id="938273"/>
    <lineage>
        <taxon>unclassified sequences</taxon>
        <taxon>metagenomes</taxon>
        <taxon>ecological metagenomes</taxon>
    </lineage>
</organism>
<accession>A0A0W8FYL0</accession>
<dbReference type="Pfam" id="PF07352">
    <property type="entry name" value="Phage_Mu_Gam"/>
    <property type="match status" value="1"/>
</dbReference>
<dbReference type="AlphaFoldDB" id="A0A0W8FYL0"/>
<evidence type="ECO:0000313" key="2">
    <source>
        <dbReference type="EMBL" id="KUG25930.1"/>
    </source>
</evidence>
<feature type="coiled-coil region" evidence="1">
    <location>
        <begin position="19"/>
        <end position="82"/>
    </location>
</feature>
<protein>
    <submittedName>
        <fullName evidence="2">Uncharacterized protein</fullName>
    </submittedName>
</protein>
<proteinExistence type="predicted"/>
<gene>
    <name evidence="2" type="ORF">ASZ90_004235</name>
</gene>
<dbReference type="EMBL" id="LNQE01000572">
    <property type="protein sequence ID" value="KUG25930.1"/>
    <property type="molecule type" value="Genomic_DNA"/>
</dbReference>
<sequence>MRDPSFIEELLKEEEQKELQLTEAHYDLMILEIAKLEKEIGYNFQEAEKEVEIIRNWALNKNSRLNDKIEFLKTKLESFLRERNERTLDLPNGLIKIRKKPDRVEVKDMELFLQNARSEMLRLVPESYKPDINSIKKYIKMSGGKVPQGVEYLEGEESFTLTIKTKEVENGTAN</sequence>
<dbReference type="InterPro" id="IPR009951">
    <property type="entry name" value="Host-nuc_inhib_Gam"/>
</dbReference>
<evidence type="ECO:0000256" key="1">
    <source>
        <dbReference type="SAM" id="Coils"/>
    </source>
</evidence>
<dbReference type="GO" id="GO:0042262">
    <property type="term" value="P:DNA protection"/>
    <property type="evidence" value="ECO:0007669"/>
    <property type="project" value="InterPro"/>
</dbReference>
<name>A0A0W8FYL0_9ZZZZ</name>
<dbReference type="GO" id="GO:0003690">
    <property type="term" value="F:double-stranded DNA binding"/>
    <property type="evidence" value="ECO:0007669"/>
    <property type="project" value="InterPro"/>
</dbReference>
<keyword evidence="1" id="KW-0175">Coiled coil</keyword>
<dbReference type="SUPFAM" id="SSF161266">
    <property type="entry name" value="Gam-like"/>
    <property type="match status" value="1"/>
</dbReference>